<evidence type="ECO:0000256" key="1">
    <source>
        <dbReference type="SAM" id="MobiDB-lite"/>
    </source>
</evidence>
<proteinExistence type="predicted"/>
<evidence type="ECO:0000313" key="3">
    <source>
        <dbReference type="Proteomes" id="UP001596016"/>
    </source>
</evidence>
<dbReference type="EMBL" id="JBHSLL010000012">
    <property type="protein sequence ID" value="MFC5385174.1"/>
    <property type="molecule type" value="Genomic_DNA"/>
</dbReference>
<gene>
    <name evidence="2" type="ORF">ACFPLB_04240</name>
</gene>
<dbReference type="Proteomes" id="UP001596016">
    <property type="component" value="Unassembled WGS sequence"/>
</dbReference>
<dbReference type="RefSeq" id="WP_378228064.1">
    <property type="nucleotide sequence ID" value="NZ_JBHSLL010000012.1"/>
</dbReference>
<accession>A0ABW0GVP9</accession>
<sequence length="220" mass="25494">MNIGEIAERLIVAAEIEGASVRHLYGPQKPRSVSLPYEHSQADKNGWGTERLEEDRKEFFENLARQPSARQISEAEEAWGWFALVESELERAALSAWVRCMADNKRQHFQDWCKKNGIHRETGRRRKDRALMRISTQLSRSDAQHCNFSRSHLLHSGAENKHISDTVEIDMSETLSATSWMADGAFARVLPDRFDDFSWAEKRNERRRQREAAKRKKEAA</sequence>
<reference evidence="3" key="1">
    <citation type="journal article" date="2019" name="Int. J. Syst. Evol. Microbiol.">
        <title>The Global Catalogue of Microorganisms (GCM) 10K type strain sequencing project: providing services to taxonomists for standard genome sequencing and annotation.</title>
        <authorList>
            <consortium name="The Broad Institute Genomics Platform"/>
            <consortium name="The Broad Institute Genome Sequencing Center for Infectious Disease"/>
            <person name="Wu L."/>
            <person name="Ma J."/>
        </authorList>
    </citation>
    <scope>NUCLEOTIDE SEQUENCE [LARGE SCALE GENOMIC DNA]</scope>
    <source>
        <strain evidence="3">CGMCC 4.1415</strain>
    </source>
</reference>
<name>A0ABW0GVP9_9HYPH</name>
<evidence type="ECO:0000313" key="2">
    <source>
        <dbReference type="EMBL" id="MFC5385174.1"/>
    </source>
</evidence>
<organism evidence="2 3">
    <name type="scientific">Aquamicrobium segne</name>
    <dbReference type="NCBI Taxonomy" id="469547"/>
    <lineage>
        <taxon>Bacteria</taxon>
        <taxon>Pseudomonadati</taxon>
        <taxon>Pseudomonadota</taxon>
        <taxon>Alphaproteobacteria</taxon>
        <taxon>Hyphomicrobiales</taxon>
        <taxon>Phyllobacteriaceae</taxon>
        <taxon>Aquamicrobium</taxon>
    </lineage>
</organism>
<feature type="region of interest" description="Disordered" evidence="1">
    <location>
        <begin position="201"/>
        <end position="220"/>
    </location>
</feature>
<comment type="caution">
    <text evidence="2">The sequence shown here is derived from an EMBL/GenBank/DDBJ whole genome shotgun (WGS) entry which is preliminary data.</text>
</comment>
<protein>
    <submittedName>
        <fullName evidence="2">Uncharacterized protein</fullName>
    </submittedName>
</protein>
<keyword evidence="3" id="KW-1185">Reference proteome</keyword>